<dbReference type="AlphaFoldDB" id="A0A0C2CMC3"/>
<protein>
    <submittedName>
        <fullName evidence="1">Uncharacterized protein</fullName>
    </submittedName>
</protein>
<proteinExistence type="predicted"/>
<reference evidence="1 2" key="1">
    <citation type="submission" date="2014-12" db="EMBL/GenBank/DDBJ databases">
        <title>Genome assembly of Enhygromyxa salina DSM 15201.</title>
        <authorList>
            <person name="Sharma G."/>
            <person name="Subramanian S."/>
        </authorList>
    </citation>
    <scope>NUCLEOTIDE SEQUENCE [LARGE SCALE GENOMIC DNA]</scope>
    <source>
        <strain evidence="1 2">DSM 15201</strain>
    </source>
</reference>
<sequence>MTFTVDPGGDKKKACYYLPWGGDRAYRIRLDSKTIPRVFFTAALDGCSVVVEGNVMLPSVYHANAAGTLPKQSPIGDTSCLEKIALGVISKRNEVMFGACAAFPADWNAWYLQHQSDFPDLVKSAAAVTALEYGVLIGRQSAKQELRAAMSQPIVAKQLLESQKFVQSSGSVFGVLGDDERWHFYMQRVVELDNGEFAVLRCVEFWPTGFSRSLDNP</sequence>
<comment type="caution">
    <text evidence="1">The sequence shown here is derived from an EMBL/GenBank/DDBJ whole genome shotgun (WGS) entry which is preliminary data.</text>
</comment>
<accession>A0A0C2CMC3</accession>
<organism evidence="1 2">
    <name type="scientific">Enhygromyxa salina</name>
    <dbReference type="NCBI Taxonomy" id="215803"/>
    <lineage>
        <taxon>Bacteria</taxon>
        <taxon>Pseudomonadati</taxon>
        <taxon>Myxococcota</taxon>
        <taxon>Polyangia</taxon>
        <taxon>Nannocystales</taxon>
        <taxon>Nannocystaceae</taxon>
        <taxon>Enhygromyxa</taxon>
    </lineage>
</organism>
<gene>
    <name evidence="1" type="ORF">DB30_01486</name>
</gene>
<dbReference type="EMBL" id="JMCC02000132">
    <property type="protein sequence ID" value="KIG12411.1"/>
    <property type="molecule type" value="Genomic_DNA"/>
</dbReference>
<evidence type="ECO:0000313" key="1">
    <source>
        <dbReference type="EMBL" id="KIG12411.1"/>
    </source>
</evidence>
<evidence type="ECO:0000313" key="2">
    <source>
        <dbReference type="Proteomes" id="UP000031599"/>
    </source>
</evidence>
<dbReference type="Proteomes" id="UP000031599">
    <property type="component" value="Unassembled WGS sequence"/>
</dbReference>
<name>A0A0C2CMC3_9BACT</name>
<dbReference type="RefSeq" id="WP_052557760.1">
    <property type="nucleotide sequence ID" value="NZ_JMCC02000132.1"/>
</dbReference>